<evidence type="ECO:0000313" key="2">
    <source>
        <dbReference type="EMBL" id="MDR6142373.1"/>
    </source>
</evidence>
<dbReference type="RefSeq" id="WP_309690282.1">
    <property type="nucleotide sequence ID" value="NZ_JAVIZQ010000001.1"/>
</dbReference>
<protein>
    <recommendedName>
        <fullName evidence="4">GATA-type domain-containing protein</fullName>
    </recommendedName>
</protein>
<feature type="region of interest" description="Disordered" evidence="1">
    <location>
        <begin position="50"/>
        <end position="69"/>
    </location>
</feature>
<accession>A0ABU1HRV5</accession>
<sequence>MNTVGNEDVITALRSRSARDRVWRDRFEQHLDQIPHLLEVMREQRVPLAATRNDSERVSGGGGSTPLPFRADPVDDCDDLWGALVEYLGEVSERLQDPAPAAVGATWAIDGAARGMPSWIDGDIAYRAGYVLIAWLVDRAIEIRDLRMKDSEDHLFGLVRKLSLRYTVTPIERPSRRRWCAVCGENAVAVSWVTDDGGEAVCRVCGETYPAPAEALVDGQ</sequence>
<name>A0ABU1HRV5_9MICO</name>
<dbReference type="Proteomes" id="UP001249291">
    <property type="component" value="Unassembled WGS sequence"/>
</dbReference>
<gene>
    <name evidence="2" type="ORF">QE375_001927</name>
</gene>
<proteinExistence type="predicted"/>
<evidence type="ECO:0000256" key="1">
    <source>
        <dbReference type="SAM" id="MobiDB-lite"/>
    </source>
</evidence>
<reference evidence="2 3" key="1">
    <citation type="submission" date="2023-08" db="EMBL/GenBank/DDBJ databases">
        <title>Functional and genomic diversity of the sorghum phyllosphere microbiome.</title>
        <authorList>
            <person name="Shade A."/>
        </authorList>
    </citation>
    <scope>NUCLEOTIDE SEQUENCE [LARGE SCALE GENOMIC DNA]</scope>
    <source>
        <strain evidence="2 3">SORGH_AS_0445</strain>
    </source>
</reference>
<dbReference type="EMBL" id="JAVIZQ010000001">
    <property type="protein sequence ID" value="MDR6142373.1"/>
    <property type="molecule type" value="Genomic_DNA"/>
</dbReference>
<organism evidence="2 3">
    <name type="scientific">Microbacterium foliorum</name>
    <dbReference type="NCBI Taxonomy" id="104336"/>
    <lineage>
        <taxon>Bacteria</taxon>
        <taxon>Bacillati</taxon>
        <taxon>Actinomycetota</taxon>
        <taxon>Actinomycetes</taxon>
        <taxon>Micrococcales</taxon>
        <taxon>Microbacteriaceae</taxon>
        <taxon>Microbacterium</taxon>
    </lineage>
</organism>
<evidence type="ECO:0000313" key="3">
    <source>
        <dbReference type="Proteomes" id="UP001249291"/>
    </source>
</evidence>
<evidence type="ECO:0008006" key="4">
    <source>
        <dbReference type="Google" id="ProtNLM"/>
    </source>
</evidence>
<comment type="caution">
    <text evidence="2">The sequence shown here is derived from an EMBL/GenBank/DDBJ whole genome shotgun (WGS) entry which is preliminary data.</text>
</comment>
<keyword evidence="3" id="KW-1185">Reference proteome</keyword>